<feature type="domain" description="Cytosol aminopeptidase" evidence="9">
    <location>
        <begin position="339"/>
        <end position="346"/>
    </location>
</feature>
<comment type="caution">
    <text evidence="10">The sequence shown here is derived from an EMBL/GenBank/DDBJ whole genome shotgun (WGS) entry which is preliminary data.</text>
</comment>
<keyword evidence="8" id="KW-0479">Metal-binding</keyword>
<dbReference type="NCBIfam" id="NF002073">
    <property type="entry name" value="PRK00913.1-2"/>
    <property type="match status" value="1"/>
</dbReference>
<accession>A0A1V4ST69</accession>
<sequence>MKVSVKSKKCKESEGLIVSLFEDSLEIKNPEIKKMVDYLSKNEKFLGKSGEVYNYTREVEGRIQDVILLGLGKEDKCTLEGIKVNLSKAYKKAKELKINDLVVRMIVTDKFDVCERAKAMTVSLILSDYKFDKYKSSNKEEKEVLVSLSGCSIDNSKLDAIKEAVKEGENIAEGIIIARDLVNEPANVMYPEVLANSVTKLGQEYGFQVEVLGKEKIEELGMEAFLTVGKGSIREPKLIVMRYFGDESNKENVTGLVGKGLTFDAGGYSLKPSTSMDTMKSDMGGAAAVAGTMALIAKRGLKVNVISVVAACENMISGGAYKPGDVIGSMQGTTIEVLNTDAEGRLTLADAVTYIQEKENVKEVIDLATLTGAALVALGDTTTAILSNDDKFFNEIEEASLKCGEKLWRLPAFDEYRELIKSDIADIKNIGGRYAGTITAGLFIEKFIKEGTSWIHMDIAGTAWTDSPKPYKAKGGTGIPVNTLYELLKERSSK</sequence>
<evidence type="ECO:0000256" key="1">
    <source>
        <dbReference type="ARBA" id="ARBA00000135"/>
    </source>
</evidence>
<organism evidence="10 11">
    <name type="scientific">Clostridium thermobutyricum DSM 4928</name>
    <dbReference type="NCBI Taxonomy" id="1121339"/>
    <lineage>
        <taxon>Bacteria</taxon>
        <taxon>Bacillati</taxon>
        <taxon>Bacillota</taxon>
        <taxon>Clostridia</taxon>
        <taxon>Eubacteriales</taxon>
        <taxon>Clostridiaceae</taxon>
        <taxon>Clostridium</taxon>
    </lineage>
</organism>
<feature type="binding site" evidence="8">
    <location>
        <position position="259"/>
    </location>
    <ligand>
        <name>Mn(2+)</name>
        <dbReference type="ChEBI" id="CHEBI:29035"/>
        <label>2</label>
    </ligand>
</feature>
<feature type="binding site" evidence="8">
    <location>
        <position position="341"/>
    </location>
    <ligand>
        <name>Mn(2+)</name>
        <dbReference type="ChEBI" id="CHEBI:29035"/>
        <label>1</label>
    </ligand>
</feature>
<dbReference type="InterPro" id="IPR023042">
    <property type="entry name" value="Peptidase_M17_leu_NH2_pept"/>
</dbReference>
<reference evidence="10 11" key="1">
    <citation type="submission" date="2016-02" db="EMBL/GenBank/DDBJ databases">
        <title>Genome sequence of Clostridium thermobutyricum DSM 4928.</title>
        <authorList>
            <person name="Poehlein A."/>
            <person name="Daniel R."/>
        </authorList>
    </citation>
    <scope>NUCLEOTIDE SEQUENCE [LARGE SCALE GENOMIC DNA]</scope>
    <source>
        <strain evidence="10 11">DSM 4928</strain>
    </source>
</reference>
<dbReference type="CDD" id="cd00433">
    <property type="entry name" value="Peptidase_M17"/>
    <property type="match status" value="1"/>
</dbReference>
<evidence type="ECO:0000256" key="5">
    <source>
        <dbReference type="ARBA" id="ARBA00022670"/>
    </source>
</evidence>
<comment type="subcellular location">
    <subcellularLocation>
        <location evidence="8">Cytoplasm</location>
    </subcellularLocation>
</comment>
<comment type="catalytic activity">
    <reaction evidence="2 8">
        <text>Release of an N-terminal amino acid, preferentially leucine, but not glutamic or aspartic acids.</text>
        <dbReference type="EC" id="3.4.11.10"/>
    </reaction>
</comment>
<dbReference type="InterPro" id="IPR011356">
    <property type="entry name" value="Leucine_aapep/pepB"/>
</dbReference>
<dbReference type="RefSeq" id="WP_080023564.1">
    <property type="nucleotide sequence ID" value="NZ_LTAY01000059.1"/>
</dbReference>
<feature type="binding site" evidence="8">
    <location>
        <position position="343"/>
    </location>
    <ligand>
        <name>Mn(2+)</name>
        <dbReference type="ChEBI" id="CHEBI:29035"/>
        <label>1</label>
    </ligand>
</feature>
<dbReference type="AlphaFoldDB" id="A0A1V4ST69"/>
<evidence type="ECO:0000256" key="6">
    <source>
        <dbReference type="ARBA" id="ARBA00022801"/>
    </source>
</evidence>
<name>A0A1V4ST69_9CLOT</name>
<keyword evidence="6 8" id="KW-0378">Hydrolase</keyword>
<dbReference type="NCBIfam" id="NF002077">
    <property type="entry name" value="PRK00913.2-4"/>
    <property type="match status" value="1"/>
</dbReference>
<dbReference type="PRINTS" id="PR00481">
    <property type="entry name" value="LAMNOPPTDASE"/>
</dbReference>
<dbReference type="GO" id="GO:0005737">
    <property type="term" value="C:cytoplasm"/>
    <property type="evidence" value="ECO:0007669"/>
    <property type="project" value="UniProtKB-SubCell"/>
</dbReference>
<evidence type="ECO:0000256" key="8">
    <source>
        <dbReference type="HAMAP-Rule" id="MF_00181"/>
    </source>
</evidence>
<dbReference type="EMBL" id="LTAY01000059">
    <property type="protein sequence ID" value="OPX47078.1"/>
    <property type="molecule type" value="Genomic_DNA"/>
</dbReference>
<comment type="catalytic activity">
    <reaction evidence="1 8">
        <text>Release of an N-terminal amino acid, Xaa-|-Yaa-, in which Xaa is preferably Leu, but may be other amino acids including Pro although not Arg or Lys, and Yaa may be Pro. Amino acid amides and methyl esters are also readily hydrolyzed, but rates on arylamides are exceedingly low.</text>
        <dbReference type="EC" id="3.4.11.1"/>
    </reaction>
</comment>
<evidence type="ECO:0000256" key="7">
    <source>
        <dbReference type="ARBA" id="ARBA00049972"/>
    </source>
</evidence>
<dbReference type="Gene3D" id="3.40.630.10">
    <property type="entry name" value="Zn peptidases"/>
    <property type="match status" value="1"/>
</dbReference>
<dbReference type="GO" id="GO:0030145">
    <property type="term" value="F:manganese ion binding"/>
    <property type="evidence" value="ECO:0007669"/>
    <property type="project" value="UniProtKB-UniRule"/>
</dbReference>
<dbReference type="EC" id="3.4.11.1" evidence="8"/>
<evidence type="ECO:0000256" key="4">
    <source>
        <dbReference type="ARBA" id="ARBA00022438"/>
    </source>
</evidence>
<feature type="active site" evidence="8">
    <location>
        <position position="345"/>
    </location>
</feature>
<dbReference type="GO" id="GO:0006508">
    <property type="term" value="P:proteolysis"/>
    <property type="evidence" value="ECO:0007669"/>
    <property type="project" value="UniProtKB-KW"/>
</dbReference>
<dbReference type="NCBIfam" id="NF002083">
    <property type="entry name" value="PRK00913.3-5"/>
    <property type="match status" value="1"/>
</dbReference>
<keyword evidence="8" id="KW-0464">Manganese</keyword>
<dbReference type="PROSITE" id="PS00631">
    <property type="entry name" value="CYTOSOL_AP"/>
    <property type="match status" value="1"/>
</dbReference>
<proteinExistence type="inferred from homology"/>
<keyword evidence="8" id="KW-0963">Cytoplasm</keyword>
<dbReference type="GO" id="GO:0070006">
    <property type="term" value="F:metalloaminopeptidase activity"/>
    <property type="evidence" value="ECO:0007669"/>
    <property type="project" value="InterPro"/>
</dbReference>
<comment type="function">
    <text evidence="7 8">Presumably involved in the processing and regular turnover of intracellular proteins. Catalyzes the removal of unsubstituted N-terminal amino acids from various peptides.</text>
</comment>
<dbReference type="NCBIfam" id="NF002074">
    <property type="entry name" value="PRK00913.1-4"/>
    <property type="match status" value="1"/>
</dbReference>
<dbReference type="InterPro" id="IPR043472">
    <property type="entry name" value="Macro_dom-like"/>
</dbReference>
<evidence type="ECO:0000313" key="10">
    <source>
        <dbReference type="EMBL" id="OPX47078.1"/>
    </source>
</evidence>
<dbReference type="EC" id="3.4.11.10" evidence="8"/>
<dbReference type="InterPro" id="IPR008283">
    <property type="entry name" value="Peptidase_M17_N"/>
</dbReference>
<dbReference type="PANTHER" id="PTHR11963">
    <property type="entry name" value="LEUCINE AMINOPEPTIDASE-RELATED"/>
    <property type="match status" value="1"/>
</dbReference>
<dbReference type="SUPFAM" id="SSF53187">
    <property type="entry name" value="Zn-dependent exopeptidases"/>
    <property type="match status" value="1"/>
</dbReference>
<dbReference type="Pfam" id="PF00883">
    <property type="entry name" value="Peptidase_M17"/>
    <property type="match status" value="1"/>
</dbReference>
<evidence type="ECO:0000256" key="2">
    <source>
        <dbReference type="ARBA" id="ARBA00000967"/>
    </source>
</evidence>
<comment type="cofactor">
    <cofactor evidence="8">
        <name>Mn(2+)</name>
        <dbReference type="ChEBI" id="CHEBI:29035"/>
    </cofactor>
    <text evidence="8">Binds 2 manganese ions per subunit.</text>
</comment>
<dbReference type="PANTHER" id="PTHR11963:SF23">
    <property type="entry name" value="CYTOSOL AMINOPEPTIDASE"/>
    <property type="match status" value="1"/>
</dbReference>
<feature type="binding site" evidence="8">
    <location>
        <position position="264"/>
    </location>
    <ligand>
        <name>Mn(2+)</name>
        <dbReference type="ChEBI" id="CHEBI:29035"/>
        <label>2</label>
    </ligand>
</feature>
<feature type="binding site" evidence="8">
    <location>
        <position position="282"/>
    </location>
    <ligand>
        <name>Mn(2+)</name>
        <dbReference type="ChEBI" id="CHEBI:29035"/>
        <label>2</label>
    </ligand>
</feature>
<feature type="binding site" evidence="8">
    <location>
        <position position="264"/>
    </location>
    <ligand>
        <name>Mn(2+)</name>
        <dbReference type="ChEBI" id="CHEBI:29035"/>
        <label>1</label>
    </ligand>
</feature>
<dbReference type="Pfam" id="PF02789">
    <property type="entry name" value="Peptidase_M17_N"/>
    <property type="match status" value="1"/>
</dbReference>
<dbReference type="HAMAP" id="MF_00181">
    <property type="entry name" value="Cytosol_peptidase_M17"/>
    <property type="match status" value="1"/>
</dbReference>
<keyword evidence="4 8" id="KW-0031">Aminopeptidase</keyword>
<feature type="active site" evidence="8">
    <location>
        <position position="271"/>
    </location>
</feature>
<evidence type="ECO:0000256" key="3">
    <source>
        <dbReference type="ARBA" id="ARBA00009528"/>
    </source>
</evidence>
<comment type="similarity">
    <text evidence="3 8">Belongs to the peptidase M17 family.</text>
</comment>
<dbReference type="InterPro" id="IPR000819">
    <property type="entry name" value="Peptidase_M17_C"/>
</dbReference>
<feature type="binding site" evidence="8">
    <location>
        <position position="343"/>
    </location>
    <ligand>
        <name>Mn(2+)</name>
        <dbReference type="ChEBI" id="CHEBI:29035"/>
        <label>2</label>
    </ligand>
</feature>
<dbReference type="SUPFAM" id="SSF52949">
    <property type="entry name" value="Macro domain-like"/>
    <property type="match status" value="1"/>
</dbReference>
<keyword evidence="5 8" id="KW-0645">Protease</keyword>
<evidence type="ECO:0000313" key="11">
    <source>
        <dbReference type="Proteomes" id="UP000191448"/>
    </source>
</evidence>
<dbReference type="Proteomes" id="UP000191448">
    <property type="component" value="Unassembled WGS sequence"/>
</dbReference>
<evidence type="ECO:0000259" key="9">
    <source>
        <dbReference type="PROSITE" id="PS00631"/>
    </source>
</evidence>
<dbReference type="Gene3D" id="3.40.220.10">
    <property type="entry name" value="Leucine Aminopeptidase, subunit E, domain 1"/>
    <property type="match status" value="1"/>
</dbReference>
<gene>
    <name evidence="8 10" type="primary">pepA</name>
    <name evidence="10" type="ORF">CLTHE_23170</name>
</gene>
<protein>
    <recommendedName>
        <fullName evidence="8">Probable cytosol aminopeptidase</fullName>
        <ecNumber evidence="8">3.4.11.1</ecNumber>
    </recommendedName>
    <alternativeName>
        <fullName evidence="8">Leucine aminopeptidase</fullName>
        <shortName evidence="8">LAP</shortName>
        <ecNumber evidence="8">3.4.11.10</ecNumber>
    </alternativeName>
    <alternativeName>
        <fullName evidence="8">Leucyl aminopeptidase</fullName>
    </alternativeName>
</protein>
<dbReference type="OrthoDB" id="9809354at2"/>